<organism evidence="5 6">
    <name type="scientific">Salinivirga cyanobacteriivorans</name>
    <dbReference type="NCBI Taxonomy" id="1307839"/>
    <lineage>
        <taxon>Bacteria</taxon>
        <taxon>Pseudomonadati</taxon>
        <taxon>Bacteroidota</taxon>
        <taxon>Bacteroidia</taxon>
        <taxon>Bacteroidales</taxon>
        <taxon>Salinivirgaceae</taxon>
        <taxon>Salinivirga</taxon>
    </lineage>
</organism>
<dbReference type="KEGG" id="blq:L21SP5_02276"/>
<evidence type="ECO:0000256" key="1">
    <source>
        <dbReference type="ARBA" id="ARBA00022553"/>
    </source>
</evidence>
<dbReference type="PANTHER" id="PTHR43547:SF2">
    <property type="entry name" value="HYBRID SIGNAL TRANSDUCTION HISTIDINE KINASE C"/>
    <property type="match status" value="1"/>
</dbReference>
<dbReference type="RefSeq" id="WP_057953329.1">
    <property type="nucleotide sequence ID" value="NZ_CP013118.1"/>
</dbReference>
<feature type="coiled-coil region" evidence="2">
    <location>
        <begin position="911"/>
        <end position="951"/>
    </location>
</feature>
<accession>A0A0S2I185</accession>
<dbReference type="SUPFAM" id="SSF63829">
    <property type="entry name" value="Calcium-dependent phosphotriesterase"/>
    <property type="match status" value="3"/>
</dbReference>
<keyword evidence="3" id="KW-0472">Membrane</keyword>
<keyword evidence="1" id="KW-0597">Phosphoprotein</keyword>
<protein>
    <submittedName>
        <fullName evidence="5">Response regulator containing a CheY-like receiver domain and a GGDEF domain protein</fullName>
    </submittedName>
</protein>
<dbReference type="InterPro" id="IPR011123">
    <property type="entry name" value="Y_Y_Y"/>
</dbReference>
<dbReference type="AlphaFoldDB" id="A0A0S2I185"/>
<keyword evidence="2" id="KW-0175">Coiled coil</keyword>
<name>A0A0S2I185_9BACT</name>
<dbReference type="InterPro" id="IPR036457">
    <property type="entry name" value="PPM-type-like_dom_sf"/>
</dbReference>
<feature type="transmembrane region" description="Helical" evidence="3">
    <location>
        <begin position="880"/>
        <end position="902"/>
    </location>
</feature>
<evidence type="ECO:0000256" key="3">
    <source>
        <dbReference type="SAM" id="Phobius"/>
    </source>
</evidence>
<evidence type="ECO:0000256" key="2">
    <source>
        <dbReference type="SAM" id="Coils"/>
    </source>
</evidence>
<dbReference type="InterPro" id="IPR015943">
    <property type="entry name" value="WD40/YVTN_repeat-like_dom_sf"/>
</dbReference>
<feature type="domain" description="PPM-type phosphatase" evidence="4">
    <location>
        <begin position="992"/>
        <end position="1216"/>
    </location>
</feature>
<dbReference type="Pfam" id="PF07495">
    <property type="entry name" value="Y_Y_Y"/>
    <property type="match status" value="1"/>
</dbReference>
<dbReference type="Gene3D" id="2.130.10.10">
    <property type="entry name" value="YVTN repeat-like/Quinoprotein amine dehydrogenase"/>
    <property type="match status" value="2"/>
</dbReference>
<gene>
    <name evidence="5" type="ORF">L21SP5_02276</name>
</gene>
<evidence type="ECO:0000313" key="5">
    <source>
        <dbReference type="EMBL" id="ALO15909.1"/>
    </source>
</evidence>
<dbReference type="SMART" id="SM00331">
    <property type="entry name" value="PP2C_SIG"/>
    <property type="match status" value="1"/>
</dbReference>
<evidence type="ECO:0000259" key="4">
    <source>
        <dbReference type="SMART" id="SM00331"/>
    </source>
</evidence>
<dbReference type="EMBL" id="CP013118">
    <property type="protein sequence ID" value="ALO15909.1"/>
    <property type="molecule type" value="Genomic_DNA"/>
</dbReference>
<reference evidence="5 6" key="1">
    <citation type="submission" date="2015-11" db="EMBL/GenBank/DDBJ databases">
        <title>Description and complete genome sequence of a novel strain predominating in hypersaline microbial mats and representing a new family of the Bacteriodetes phylum.</title>
        <authorList>
            <person name="Spring S."/>
            <person name="Bunk B."/>
            <person name="Sproer C."/>
            <person name="Klenk H.-P."/>
        </authorList>
    </citation>
    <scope>NUCLEOTIDE SEQUENCE [LARGE SCALE GENOMIC DNA]</scope>
    <source>
        <strain evidence="5 6">L21-Spi-D4</strain>
    </source>
</reference>
<dbReference type="Pfam" id="PF07228">
    <property type="entry name" value="SpoIIE"/>
    <property type="match status" value="1"/>
</dbReference>
<dbReference type="OrthoDB" id="681130at2"/>
<dbReference type="InterPro" id="IPR011110">
    <property type="entry name" value="Reg_prop"/>
</dbReference>
<dbReference type="STRING" id="1307839.L21SP5_02276"/>
<dbReference type="Gene3D" id="3.60.40.10">
    <property type="entry name" value="PPM-type phosphatase domain"/>
    <property type="match status" value="1"/>
</dbReference>
<keyword evidence="3" id="KW-0812">Transmembrane</keyword>
<dbReference type="Proteomes" id="UP000064893">
    <property type="component" value="Chromosome"/>
</dbReference>
<dbReference type="Pfam" id="PF07494">
    <property type="entry name" value="Reg_prop"/>
    <property type="match status" value="6"/>
</dbReference>
<keyword evidence="6" id="KW-1185">Reference proteome</keyword>
<dbReference type="InterPro" id="IPR013783">
    <property type="entry name" value="Ig-like_fold"/>
</dbReference>
<dbReference type="Gene3D" id="2.60.40.10">
    <property type="entry name" value="Immunoglobulins"/>
    <property type="match status" value="1"/>
</dbReference>
<dbReference type="InterPro" id="IPR001932">
    <property type="entry name" value="PPM-type_phosphatase-like_dom"/>
</dbReference>
<sequence>MLIGGTNFMQNSGFKYCTIFIFLLTVFYSQTLFSQQHKPTTNTLHGKFYAADTVEIAPDNFPVFIPELIQRRFKPTTTTSFLGINSKPVDSITTIKTIKTQIPLRFDTIYYQTNWRADTALKKTIRYPALKNAALPRYKDQAVCDVQYLDVEQGLSSSYILSLLTDSRGLLWFGSYEGGLIRYNGHTFTEFRKQNGLPGNFIRALYEDSKGHIWMGTQGNGLAIFDGHQVTVLPNKANLHELYVYEITADQQGRIWVSTRNNGLFVITEDAILQLTEKNGLPDNEVFTTFAKNSDSIWIGTAKGPSVINAQKITNYYFKNKNTTNQVKDFSTDKFGNLLLGTHRNLVVFNKNTFRELHIRLKIKKIEQDASHNLWIGSAGYGVFKLESDDKNYETARYIRYTEKLGLSHNYISDITIKNGLLWMGTYGGGVNRLKIDGFTHITTEQGLKSENIWAFAEDENHNLWLGTETAGICHMGDSTFKYYDRDSAKMKSHIVLSAMKDHKNNLWFGTYKGGVYKINQNRLFEVNLNPDKKRLKIISMLADSKGNLWFGTWDDGVFMHNGDSVTQFNKSNGLSNNDVFDIMEDQNGDIWFATDGGGLNRYNGQQFFHYNTSSGLTSNAIYSTVQMQDGSIWVGTHDAGIMVINDTNSFTLTIKDGLSSNNIKSIIADNQNRIWVGTEHGLNLIEYSGNLDLPKSKSIKIQYFKKKDGLKGLDFHTNSAYIDQNNTAWWGTGKSLTYLNLSRLSSDTTAPGVMIDALQIKQRWIDFHNTKASTEHNPLKISTKGAVPFYNKPKNLQVPYNARHITFYFGSTKYQNIEDIKYITRLYPLEQKWSLPNSESKVDYRNIPPGTYTFQVKAKTPDGLKSKTANQKITISAPWWMTVWAYLAYGIILLSIILLFFRWRTRVLKKRQKELEIQVKERTIEIQEKNEELNALVAQVTEQRNEIATQRDMVVQQRDQLEQINKSTSQSIDYAQRIQSSLMPEMSSFLVHFPESFLLFRPRDIVSGDFYWWAEVGNKTVVVAADCTGHGVPGAFMSILGMSFLREIVLKEQTTRPDKILELLRTEVIQALQQKNTPGEQRDGLDMTILTFDRGTNKALFAGAHNAIYHINNQQLNEYQGDRFTIALYPKLKPFTVLEIEFKPGDKFYMFTDGFHDQFGGKTGKKIKKSRFQELILKIHEQSMQKQKHELIQFLENWQGEEEQIDDILVMGFQIPEKGI</sequence>
<evidence type="ECO:0000313" key="6">
    <source>
        <dbReference type="Proteomes" id="UP000064893"/>
    </source>
</evidence>
<dbReference type="PANTHER" id="PTHR43547">
    <property type="entry name" value="TWO-COMPONENT HISTIDINE KINASE"/>
    <property type="match status" value="1"/>
</dbReference>
<keyword evidence="3" id="KW-1133">Transmembrane helix</keyword>
<dbReference type="GO" id="GO:0000155">
    <property type="term" value="F:phosphorelay sensor kinase activity"/>
    <property type="evidence" value="ECO:0007669"/>
    <property type="project" value="TreeGrafter"/>
</dbReference>
<proteinExistence type="predicted"/>